<feature type="domain" description="Aminotransferase class I/classII large" evidence="7">
    <location>
        <begin position="34"/>
        <end position="394"/>
    </location>
</feature>
<dbReference type="Gene3D" id="3.90.1150.10">
    <property type="entry name" value="Aspartate Aminotransferase, domain 1"/>
    <property type="match status" value="1"/>
</dbReference>
<organism evidence="8 9">
    <name type="scientific">Alienimonas chondri</name>
    <dbReference type="NCBI Taxonomy" id="2681879"/>
    <lineage>
        <taxon>Bacteria</taxon>
        <taxon>Pseudomonadati</taxon>
        <taxon>Planctomycetota</taxon>
        <taxon>Planctomycetia</taxon>
        <taxon>Planctomycetales</taxon>
        <taxon>Planctomycetaceae</taxon>
        <taxon>Alienimonas</taxon>
    </lineage>
</organism>
<evidence type="ECO:0000313" key="9">
    <source>
        <dbReference type="Proteomes" id="UP000609651"/>
    </source>
</evidence>
<dbReference type="Proteomes" id="UP000609651">
    <property type="component" value="Unassembled WGS sequence"/>
</dbReference>
<evidence type="ECO:0000256" key="2">
    <source>
        <dbReference type="ARBA" id="ARBA00007441"/>
    </source>
</evidence>
<dbReference type="EC" id="2.6.1.-" evidence="6"/>
<dbReference type="InterPro" id="IPR004839">
    <property type="entry name" value="Aminotransferase_I/II_large"/>
</dbReference>
<gene>
    <name evidence="8" type="ORF">LzC2_16190</name>
</gene>
<keyword evidence="5" id="KW-0663">Pyridoxal phosphate</keyword>
<evidence type="ECO:0000256" key="4">
    <source>
        <dbReference type="ARBA" id="ARBA00022679"/>
    </source>
</evidence>
<name>A0ABX1VCQ6_9PLAN</name>
<keyword evidence="3 6" id="KW-0032">Aminotransferase</keyword>
<evidence type="ECO:0000256" key="6">
    <source>
        <dbReference type="RuleBase" id="RU000481"/>
    </source>
</evidence>
<dbReference type="InterPro" id="IPR015424">
    <property type="entry name" value="PyrdxlP-dep_Trfase"/>
</dbReference>
<dbReference type="InterPro" id="IPR004838">
    <property type="entry name" value="NHTrfase_class1_PyrdxlP-BS"/>
</dbReference>
<dbReference type="PROSITE" id="PS00105">
    <property type="entry name" value="AA_TRANSFER_CLASS_1"/>
    <property type="match status" value="1"/>
</dbReference>
<dbReference type="InterPro" id="IPR050596">
    <property type="entry name" value="AspAT/PAT-like"/>
</dbReference>
<dbReference type="Gene3D" id="3.40.640.10">
    <property type="entry name" value="Type I PLP-dependent aspartate aminotransferase-like (Major domain)"/>
    <property type="match status" value="1"/>
</dbReference>
<reference evidence="8 9" key="1">
    <citation type="journal article" date="2020" name="Syst. Appl. Microbiol.">
        <title>Alienimonas chondri sp. nov., a novel planctomycete isolated from the biofilm of the red alga Chondrus crispus.</title>
        <authorList>
            <person name="Vitorino I."/>
            <person name="Albuquerque L."/>
            <person name="Wiegand S."/>
            <person name="Kallscheuer N."/>
            <person name="da Costa M.S."/>
            <person name="Lobo-da-Cunha A."/>
            <person name="Jogler C."/>
            <person name="Lage O.M."/>
        </authorList>
    </citation>
    <scope>NUCLEOTIDE SEQUENCE [LARGE SCALE GENOMIC DNA]</scope>
    <source>
        <strain evidence="8 9">LzC2</strain>
    </source>
</reference>
<dbReference type="RefSeq" id="WP_171185679.1">
    <property type="nucleotide sequence ID" value="NZ_WTPX01000040.1"/>
</dbReference>
<evidence type="ECO:0000259" key="7">
    <source>
        <dbReference type="Pfam" id="PF00155"/>
    </source>
</evidence>
<evidence type="ECO:0000256" key="3">
    <source>
        <dbReference type="ARBA" id="ARBA00022576"/>
    </source>
</evidence>
<comment type="caution">
    <text evidence="8">The sequence shown here is derived from an EMBL/GenBank/DDBJ whole genome shotgun (WGS) entry which is preliminary data.</text>
</comment>
<comment type="similarity">
    <text evidence="2 6">Belongs to the class-I pyridoxal-phosphate-dependent aminotransferase family.</text>
</comment>
<evidence type="ECO:0000256" key="1">
    <source>
        <dbReference type="ARBA" id="ARBA00001933"/>
    </source>
</evidence>
<dbReference type="SUPFAM" id="SSF53383">
    <property type="entry name" value="PLP-dependent transferases"/>
    <property type="match status" value="1"/>
</dbReference>
<accession>A0ABX1VCQ6</accession>
<comment type="cofactor">
    <cofactor evidence="1 6">
        <name>pyridoxal 5'-phosphate</name>
        <dbReference type="ChEBI" id="CHEBI:597326"/>
    </cofactor>
</comment>
<keyword evidence="9" id="KW-1185">Reference proteome</keyword>
<protein>
    <recommendedName>
        <fullName evidence="6">Aminotransferase</fullName>
        <ecNumber evidence="6">2.6.1.-</ecNumber>
    </recommendedName>
</protein>
<dbReference type="PANTHER" id="PTHR46383">
    <property type="entry name" value="ASPARTATE AMINOTRANSFERASE"/>
    <property type="match status" value="1"/>
</dbReference>
<dbReference type="PANTHER" id="PTHR46383:SF1">
    <property type="entry name" value="ASPARTATE AMINOTRANSFERASE"/>
    <property type="match status" value="1"/>
</dbReference>
<sequence length="402" mass="42629">MPQFVQSDALARIAPSATMAAAAKAKALKASGADVLNFTLGEPDFDTPLHIRTAAKDAMDSGKTHYTPAGGLPEVKAAIVAAHARDTGVQYDAAECVISNGAKHTIHNVLAALLNPGDEVVIPTPYWVSYADLVALTGATPVLLPTTREDGWICSAEQLGGAITDATKLVMLNSPSNPTGAVYTREQLAALGEVIVNRDVWCLSDEIYSKLLYDGAEFTSFAALGDEVKARTITVNGVSKAYAMTGWRIGWMLAPEPLAKACTKLQSQETSNPCSVSQFAAKAAMENSQDCVEEMRKTFAERRTIALEGVNSLPGVPPCEPGGAFYAFFDIGSHFGKPLGSSGRTCETSTEFCEMLLEDAHVALVSGDAFGAPGFVRMSYATDTDTIEQGLERLRTFLSDAS</sequence>
<dbReference type="InterPro" id="IPR015421">
    <property type="entry name" value="PyrdxlP-dep_Trfase_major"/>
</dbReference>
<keyword evidence="4 6" id="KW-0808">Transferase</keyword>
<proteinExistence type="inferred from homology"/>
<dbReference type="CDD" id="cd00609">
    <property type="entry name" value="AAT_like"/>
    <property type="match status" value="1"/>
</dbReference>
<evidence type="ECO:0000313" key="8">
    <source>
        <dbReference type="EMBL" id="NNJ25548.1"/>
    </source>
</evidence>
<dbReference type="EMBL" id="WTPX01000040">
    <property type="protein sequence ID" value="NNJ25548.1"/>
    <property type="molecule type" value="Genomic_DNA"/>
</dbReference>
<dbReference type="GO" id="GO:0004069">
    <property type="term" value="F:L-aspartate:2-oxoglutarate aminotransferase activity"/>
    <property type="evidence" value="ECO:0007669"/>
    <property type="project" value="UniProtKB-EC"/>
</dbReference>
<dbReference type="Pfam" id="PF00155">
    <property type="entry name" value="Aminotran_1_2"/>
    <property type="match status" value="1"/>
</dbReference>
<dbReference type="InterPro" id="IPR015422">
    <property type="entry name" value="PyrdxlP-dep_Trfase_small"/>
</dbReference>
<evidence type="ECO:0000256" key="5">
    <source>
        <dbReference type="ARBA" id="ARBA00022898"/>
    </source>
</evidence>